<feature type="coiled-coil region" evidence="4">
    <location>
        <begin position="1"/>
        <end position="50"/>
    </location>
</feature>
<dbReference type="Gene3D" id="3.40.50.1360">
    <property type="match status" value="1"/>
</dbReference>
<evidence type="ECO:0000313" key="7">
    <source>
        <dbReference type="Proteomes" id="UP000649345"/>
    </source>
</evidence>
<evidence type="ECO:0000256" key="3">
    <source>
        <dbReference type="ARBA" id="ARBA00023163"/>
    </source>
</evidence>
<proteinExistence type="predicted"/>
<dbReference type="InterPro" id="IPR018356">
    <property type="entry name" value="Tscrpt_reg_HTH_DeoR_CS"/>
</dbReference>
<feature type="domain" description="HTH deoR-type" evidence="5">
    <location>
        <begin position="7"/>
        <end position="62"/>
    </location>
</feature>
<dbReference type="InterPro" id="IPR036388">
    <property type="entry name" value="WH-like_DNA-bd_sf"/>
</dbReference>
<dbReference type="PANTHER" id="PTHR30363:SF44">
    <property type="entry name" value="AGA OPERON TRANSCRIPTIONAL REPRESSOR-RELATED"/>
    <property type="match status" value="1"/>
</dbReference>
<dbReference type="InterPro" id="IPR001034">
    <property type="entry name" value="DeoR_HTH"/>
</dbReference>
<accession>A0A923LBX1</accession>
<evidence type="ECO:0000256" key="2">
    <source>
        <dbReference type="ARBA" id="ARBA00023125"/>
    </source>
</evidence>
<dbReference type="PRINTS" id="PR00037">
    <property type="entry name" value="HTHLACR"/>
</dbReference>
<dbReference type="InterPro" id="IPR050313">
    <property type="entry name" value="Carb_Metab_HTH_regulators"/>
</dbReference>
<dbReference type="Proteomes" id="UP000649345">
    <property type="component" value="Unassembled WGS sequence"/>
</dbReference>
<keyword evidence="1" id="KW-0805">Transcription regulation</keyword>
<name>A0A923LBX1_9FIRM</name>
<dbReference type="InterPro" id="IPR037171">
    <property type="entry name" value="NagB/RpiA_transferase-like"/>
</dbReference>
<keyword evidence="2" id="KW-0238">DNA-binding</keyword>
<dbReference type="SMART" id="SM01134">
    <property type="entry name" value="DeoRC"/>
    <property type="match status" value="1"/>
</dbReference>
<dbReference type="SUPFAM" id="SSF46785">
    <property type="entry name" value="Winged helix' DNA-binding domain"/>
    <property type="match status" value="1"/>
</dbReference>
<dbReference type="Pfam" id="PF08220">
    <property type="entry name" value="HTH_DeoR"/>
    <property type="match status" value="1"/>
</dbReference>
<dbReference type="AlphaFoldDB" id="A0A923LBX1"/>
<evidence type="ECO:0000313" key="6">
    <source>
        <dbReference type="EMBL" id="MBC5659345.1"/>
    </source>
</evidence>
<dbReference type="PANTHER" id="PTHR30363">
    <property type="entry name" value="HTH-TYPE TRANSCRIPTIONAL REGULATOR SRLR-RELATED"/>
    <property type="match status" value="1"/>
</dbReference>
<organism evidence="6 7">
    <name type="scientific">Anaerosacchariphilus hominis</name>
    <dbReference type="NCBI Taxonomy" id="2763017"/>
    <lineage>
        <taxon>Bacteria</taxon>
        <taxon>Bacillati</taxon>
        <taxon>Bacillota</taxon>
        <taxon>Clostridia</taxon>
        <taxon>Lachnospirales</taxon>
        <taxon>Lachnospiraceae</taxon>
        <taxon>Anaerosacchariphilus</taxon>
    </lineage>
</organism>
<sequence length="265" mass="28974">MAAGTAQKERLNRIIQNLEIKKAVSVSELSRELATSVVTIRKDLQRLEQEGKLKRVSGGAVLTNSQEEGTDLGYSKEKPNRDLKLAVAKKAAELIQDGDSLIMTAGMTTHMTVRYAGDRAGLKIVTDSLITAEDLCRHAEWQVIILGGEICERDFFVHGRDAVRQVSRYMADKAIVTMDGVDVDAGLTTLRVEGVNTLKSILARARAKILVADITKIGIESCCHVGNITDVDILVTNRTEDAEKLKILKSIAEKGVEVICTDEVE</sequence>
<gene>
    <name evidence="6" type="ORF">H8S44_06135</name>
</gene>
<evidence type="ECO:0000259" key="5">
    <source>
        <dbReference type="PROSITE" id="PS51000"/>
    </source>
</evidence>
<dbReference type="SUPFAM" id="SSF100950">
    <property type="entry name" value="NagB/RpiA/CoA transferase-like"/>
    <property type="match status" value="1"/>
</dbReference>
<dbReference type="Pfam" id="PF00455">
    <property type="entry name" value="DeoRC"/>
    <property type="match status" value="1"/>
</dbReference>
<reference evidence="6" key="1">
    <citation type="submission" date="2020-08" db="EMBL/GenBank/DDBJ databases">
        <title>Genome public.</title>
        <authorList>
            <person name="Liu C."/>
            <person name="Sun Q."/>
        </authorList>
    </citation>
    <scope>NUCLEOTIDE SEQUENCE</scope>
    <source>
        <strain evidence="6">NSJ-68</strain>
    </source>
</reference>
<dbReference type="PROSITE" id="PS00894">
    <property type="entry name" value="HTH_DEOR_1"/>
    <property type="match status" value="1"/>
</dbReference>
<dbReference type="PROSITE" id="PS51000">
    <property type="entry name" value="HTH_DEOR_2"/>
    <property type="match status" value="1"/>
</dbReference>
<dbReference type="GO" id="GO:0003677">
    <property type="term" value="F:DNA binding"/>
    <property type="evidence" value="ECO:0007669"/>
    <property type="project" value="UniProtKB-KW"/>
</dbReference>
<keyword evidence="7" id="KW-1185">Reference proteome</keyword>
<dbReference type="SMART" id="SM00420">
    <property type="entry name" value="HTH_DEOR"/>
    <property type="match status" value="1"/>
</dbReference>
<keyword evidence="4" id="KW-0175">Coiled coil</keyword>
<evidence type="ECO:0000256" key="4">
    <source>
        <dbReference type="SAM" id="Coils"/>
    </source>
</evidence>
<evidence type="ECO:0000256" key="1">
    <source>
        <dbReference type="ARBA" id="ARBA00023015"/>
    </source>
</evidence>
<dbReference type="InterPro" id="IPR036390">
    <property type="entry name" value="WH_DNA-bd_sf"/>
</dbReference>
<protein>
    <submittedName>
        <fullName evidence="6">DeoR/GlpR transcriptional regulator</fullName>
    </submittedName>
</protein>
<comment type="caution">
    <text evidence="6">The sequence shown here is derived from an EMBL/GenBank/DDBJ whole genome shotgun (WGS) entry which is preliminary data.</text>
</comment>
<dbReference type="GO" id="GO:0003700">
    <property type="term" value="F:DNA-binding transcription factor activity"/>
    <property type="evidence" value="ECO:0007669"/>
    <property type="project" value="InterPro"/>
</dbReference>
<dbReference type="EMBL" id="JACOOR010000003">
    <property type="protein sequence ID" value="MBC5659345.1"/>
    <property type="molecule type" value="Genomic_DNA"/>
</dbReference>
<keyword evidence="3" id="KW-0804">Transcription</keyword>
<dbReference type="Gene3D" id="1.10.10.10">
    <property type="entry name" value="Winged helix-like DNA-binding domain superfamily/Winged helix DNA-binding domain"/>
    <property type="match status" value="1"/>
</dbReference>
<dbReference type="InterPro" id="IPR014036">
    <property type="entry name" value="DeoR-like_C"/>
</dbReference>